<protein>
    <recommendedName>
        <fullName evidence="3">PNPLA domain-containing protein</fullName>
    </recommendedName>
</protein>
<evidence type="ECO:0008006" key="3">
    <source>
        <dbReference type="Google" id="ProtNLM"/>
    </source>
</evidence>
<evidence type="ECO:0000313" key="2">
    <source>
        <dbReference type="Proteomes" id="UP000002168"/>
    </source>
</evidence>
<proteinExistence type="predicted"/>
<dbReference type="AlphaFoldDB" id="B1KFA9"/>
<evidence type="ECO:0000313" key="1">
    <source>
        <dbReference type="EMBL" id="ACA86650.1"/>
    </source>
</evidence>
<dbReference type="GO" id="GO:0004623">
    <property type="term" value="F:phospholipase A2 activity"/>
    <property type="evidence" value="ECO:0007669"/>
    <property type="project" value="TreeGrafter"/>
</dbReference>
<dbReference type="RefSeq" id="WP_012324992.1">
    <property type="nucleotide sequence ID" value="NC_010506.1"/>
</dbReference>
<dbReference type="EMBL" id="CP000961">
    <property type="protein sequence ID" value="ACA86650.1"/>
    <property type="molecule type" value="Genomic_DNA"/>
</dbReference>
<dbReference type="eggNOG" id="COG1752">
    <property type="taxonomic scope" value="Bacteria"/>
</dbReference>
<dbReference type="GO" id="GO:0005829">
    <property type="term" value="C:cytosol"/>
    <property type="evidence" value="ECO:0007669"/>
    <property type="project" value="TreeGrafter"/>
</dbReference>
<accession>B1KFA9</accession>
<dbReference type="STRING" id="392500.Swoo_2371"/>
<dbReference type="Gene3D" id="3.40.1090.10">
    <property type="entry name" value="Cytosolic phospholipase A2 catalytic domain"/>
    <property type="match status" value="1"/>
</dbReference>
<dbReference type="GO" id="GO:0046475">
    <property type="term" value="P:glycerophospholipid catabolic process"/>
    <property type="evidence" value="ECO:0007669"/>
    <property type="project" value="TreeGrafter"/>
</dbReference>
<keyword evidence="2" id="KW-1185">Reference proteome</keyword>
<dbReference type="Proteomes" id="UP000002168">
    <property type="component" value="Chromosome"/>
</dbReference>
<reference evidence="1 2" key="1">
    <citation type="submission" date="2008-02" db="EMBL/GenBank/DDBJ databases">
        <title>Complete sequence of Shewanella woodyi ATCC 51908.</title>
        <authorList>
            <consortium name="US DOE Joint Genome Institute"/>
            <person name="Copeland A."/>
            <person name="Lucas S."/>
            <person name="Lapidus A."/>
            <person name="Glavina del Rio T."/>
            <person name="Dalin E."/>
            <person name="Tice H."/>
            <person name="Bruce D."/>
            <person name="Goodwin L."/>
            <person name="Pitluck S."/>
            <person name="Sims D."/>
            <person name="Brettin T."/>
            <person name="Detter J.C."/>
            <person name="Han C."/>
            <person name="Kuske C.R."/>
            <person name="Schmutz J."/>
            <person name="Larimer F."/>
            <person name="Land M."/>
            <person name="Hauser L."/>
            <person name="Kyrpides N."/>
            <person name="Lykidis A."/>
            <person name="Zhao J.-S."/>
            <person name="Richardson P."/>
        </authorList>
    </citation>
    <scope>NUCLEOTIDE SEQUENCE [LARGE SCALE GENOMIC DNA]</scope>
    <source>
        <strain evidence="2">ATCC 51908 / MS32</strain>
    </source>
</reference>
<dbReference type="SUPFAM" id="SSF52151">
    <property type="entry name" value="FabD/lysophospholipase-like"/>
    <property type="match status" value="1"/>
</dbReference>
<sequence>MTKQLKAVTYRMTNTSPYPETTLASFITRSKNKEVGITFSGGGTRSACCTLGQLKALHDSGLINKVKYISSVSGGAWAAIPYTFISEMQLERFWGEILPPEDITLEKIESPAPMHSLQYSITHSAVVGRLIKAGFKGYGDESFAHVLSQVFLKPFKLDSADQSFSFDNASVESACAINPQTLTPEDFVTSREDSPFLIVGATLQSPDGVNFNQSYPVEYTPLYSGIKQHFLDDDWFSADDNFGGGYIDSYGYDCIGPYKIVTQGGKTIFSVKRAPKKGLDFTNERAFSLADIMASTGAAPQEVTEFLGLKSLGFPEFNHIPIHTAEGTERLGEEYSHSDGGHSENLGIMPLLARGVKRIFVFINTKKAFMPDKKLSKPDRAASKKIDKTDLNRSVKALFVPLRNWHRLSKFSDNLVFKGGEAPLLELIELLAEKVDSKANGNPAKQALFATQKLTTIENHKFGVKADQEVEITWIYNQRSQEFENALKDKRLKEHLKEQDQDDWDPHGLDNFPHYDTFMENSGVIKLTPLQTNLLVSHSHWVASKAIASN</sequence>
<gene>
    <name evidence="1" type="ordered locus">Swoo_2371</name>
</gene>
<dbReference type="KEGG" id="swd:Swoo_2371"/>
<dbReference type="PANTHER" id="PTHR10728">
    <property type="entry name" value="CYTOSOLIC PHOSPHOLIPASE A2"/>
    <property type="match status" value="1"/>
</dbReference>
<dbReference type="HOGENOM" id="CLU_495111_0_0_6"/>
<dbReference type="InterPro" id="IPR016035">
    <property type="entry name" value="Acyl_Trfase/lysoPLipase"/>
</dbReference>
<dbReference type="PANTHER" id="PTHR10728:SF40">
    <property type="entry name" value="PATATIN FAMILY PROTEIN"/>
    <property type="match status" value="1"/>
</dbReference>
<organism evidence="1 2">
    <name type="scientific">Shewanella woodyi (strain ATCC 51908 / MS32)</name>
    <dbReference type="NCBI Taxonomy" id="392500"/>
    <lineage>
        <taxon>Bacteria</taxon>
        <taxon>Pseudomonadati</taxon>
        <taxon>Pseudomonadota</taxon>
        <taxon>Gammaproteobacteria</taxon>
        <taxon>Alteromonadales</taxon>
        <taxon>Shewanellaceae</taxon>
        <taxon>Shewanella</taxon>
    </lineage>
</organism>
<name>B1KFA9_SHEWM</name>